<name>A0A8T7M5F7_9CHLR</name>
<dbReference type="CDD" id="cd06261">
    <property type="entry name" value="TM_PBP2"/>
    <property type="match status" value="1"/>
</dbReference>
<dbReference type="Gene3D" id="1.20.58.370">
    <property type="entry name" value="MalF N-terminal region-like"/>
    <property type="match status" value="1"/>
</dbReference>
<dbReference type="GO" id="GO:0055085">
    <property type="term" value="P:transmembrane transport"/>
    <property type="evidence" value="ECO:0007669"/>
    <property type="project" value="InterPro"/>
</dbReference>
<dbReference type="Gene3D" id="1.10.3720.10">
    <property type="entry name" value="MetI-like"/>
    <property type="match status" value="1"/>
</dbReference>
<feature type="transmembrane region" description="Helical" evidence="7">
    <location>
        <begin position="163"/>
        <end position="179"/>
    </location>
</feature>
<comment type="similarity">
    <text evidence="7">Belongs to the binding-protein-dependent transport system permease family.</text>
</comment>
<feature type="transmembrane region" description="Helical" evidence="7">
    <location>
        <begin position="27"/>
        <end position="52"/>
    </location>
</feature>
<evidence type="ECO:0000313" key="9">
    <source>
        <dbReference type="EMBL" id="NWJ47357.1"/>
    </source>
</evidence>
<evidence type="ECO:0000256" key="6">
    <source>
        <dbReference type="ARBA" id="ARBA00023136"/>
    </source>
</evidence>
<keyword evidence="5 7" id="KW-1133">Transmembrane helix</keyword>
<reference evidence="9 11" key="1">
    <citation type="submission" date="2020-06" db="EMBL/GenBank/DDBJ databases">
        <title>Anoxygenic phototrophic Chloroflexota member uses a Type I reaction center.</title>
        <authorList>
            <person name="Tsuji J.M."/>
            <person name="Shaw N.A."/>
            <person name="Nagashima S."/>
            <person name="Venkiteswaran J."/>
            <person name="Schiff S.L."/>
            <person name="Hanada S."/>
            <person name="Tank M."/>
            <person name="Neufeld J.D."/>
        </authorList>
    </citation>
    <scope>NUCLEOTIDE SEQUENCE [LARGE SCALE GENOMIC DNA]</scope>
    <source>
        <strain evidence="9">L227-S17</strain>
    </source>
</reference>
<dbReference type="Proteomes" id="UP001431572">
    <property type="component" value="Chromosome 2"/>
</dbReference>
<gene>
    <name evidence="9" type="ORF">HXX08_15980</name>
    <name evidence="10" type="ORF">OZ401_002876</name>
</gene>
<dbReference type="InterPro" id="IPR051393">
    <property type="entry name" value="ABC_transporter_permease"/>
</dbReference>
<evidence type="ECO:0000256" key="1">
    <source>
        <dbReference type="ARBA" id="ARBA00004651"/>
    </source>
</evidence>
<keyword evidence="3" id="KW-1003">Cell membrane</keyword>
<dbReference type="EMBL" id="JACATZ010000003">
    <property type="protein sequence ID" value="NWJ47357.1"/>
    <property type="molecule type" value="Genomic_DNA"/>
</dbReference>
<evidence type="ECO:0000259" key="8">
    <source>
        <dbReference type="PROSITE" id="PS50928"/>
    </source>
</evidence>
<dbReference type="EMBL" id="CP128400">
    <property type="protein sequence ID" value="WJW69271.1"/>
    <property type="molecule type" value="Genomic_DNA"/>
</dbReference>
<feature type="transmembrane region" description="Helical" evidence="7">
    <location>
        <begin position="310"/>
        <end position="331"/>
    </location>
</feature>
<evidence type="ECO:0000256" key="7">
    <source>
        <dbReference type="RuleBase" id="RU363032"/>
    </source>
</evidence>
<reference evidence="10" key="2">
    <citation type="journal article" date="2024" name="Nature">
        <title>Anoxygenic phototroph of the Chloroflexota uses a type I reaction centre.</title>
        <authorList>
            <person name="Tsuji J.M."/>
            <person name="Shaw N.A."/>
            <person name="Nagashima S."/>
            <person name="Venkiteswaran J.J."/>
            <person name="Schiff S.L."/>
            <person name="Watanabe T."/>
            <person name="Fukui M."/>
            <person name="Hanada S."/>
            <person name="Tank M."/>
            <person name="Neufeld J.D."/>
        </authorList>
    </citation>
    <scope>NUCLEOTIDE SEQUENCE</scope>
    <source>
        <strain evidence="10">L227-S17</strain>
    </source>
</reference>
<dbReference type="GO" id="GO:0005886">
    <property type="term" value="C:plasma membrane"/>
    <property type="evidence" value="ECO:0007669"/>
    <property type="project" value="UniProtKB-SubCell"/>
</dbReference>
<keyword evidence="2 7" id="KW-0813">Transport</keyword>
<dbReference type="InterPro" id="IPR035277">
    <property type="entry name" value="MalF_N"/>
</dbReference>
<evidence type="ECO:0000256" key="4">
    <source>
        <dbReference type="ARBA" id="ARBA00022692"/>
    </source>
</evidence>
<keyword evidence="6 7" id="KW-0472">Membrane</keyword>
<dbReference type="InterPro" id="IPR000515">
    <property type="entry name" value="MetI-like"/>
</dbReference>
<feature type="domain" description="ABC transmembrane type-1" evidence="8">
    <location>
        <begin position="99"/>
        <end position="332"/>
    </location>
</feature>
<evidence type="ECO:0000256" key="2">
    <source>
        <dbReference type="ARBA" id="ARBA00022448"/>
    </source>
</evidence>
<dbReference type="AlphaFoldDB" id="A0A8T7M5F7"/>
<comment type="subcellular location">
    <subcellularLocation>
        <location evidence="1 7">Cell membrane</location>
        <topology evidence="1 7">Multi-pass membrane protein</topology>
    </subcellularLocation>
</comment>
<feature type="transmembrane region" description="Helical" evidence="7">
    <location>
        <begin position="138"/>
        <end position="157"/>
    </location>
</feature>
<feature type="transmembrane region" description="Helical" evidence="7">
    <location>
        <begin position="200"/>
        <end position="219"/>
    </location>
</feature>
<evidence type="ECO:0000256" key="5">
    <source>
        <dbReference type="ARBA" id="ARBA00022989"/>
    </source>
</evidence>
<evidence type="ECO:0000313" key="12">
    <source>
        <dbReference type="Proteomes" id="UP001431572"/>
    </source>
</evidence>
<accession>A0A8T7M5F7</accession>
<keyword evidence="12" id="KW-1185">Reference proteome</keyword>
<organism evidence="9 11">
    <name type="scientific">Candidatus Chlorohelix allophototropha</name>
    <dbReference type="NCBI Taxonomy" id="3003348"/>
    <lineage>
        <taxon>Bacteria</taxon>
        <taxon>Bacillati</taxon>
        <taxon>Chloroflexota</taxon>
        <taxon>Chloroflexia</taxon>
        <taxon>Candidatus Chloroheliales</taxon>
        <taxon>Candidatus Chloroheliaceae</taxon>
        <taxon>Candidatus Chlorohelix</taxon>
    </lineage>
</organism>
<protein>
    <submittedName>
        <fullName evidence="9">Sugar ABC transporter permease</fullName>
    </submittedName>
</protein>
<dbReference type="SUPFAM" id="SSF161098">
    <property type="entry name" value="MetI-like"/>
    <property type="match status" value="1"/>
</dbReference>
<evidence type="ECO:0000256" key="3">
    <source>
        <dbReference type="ARBA" id="ARBA00022475"/>
    </source>
</evidence>
<dbReference type="PANTHER" id="PTHR30193">
    <property type="entry name" value="ABC TRANSPORTER PERMEASE PROTEIN"/>
    <property type="match status" value="1"/>
</dbReference>
<sequence length="343" mass="38353">MAIKNVSAVPKAERASFWVRSRDTRTAYMYILPAVLVMAVITLFPLGFQIYMSFTDYGLKNLKYDAPAANWVGLDNYIHILNGDTIKNVIPSFDFVGTLTFNLWWALSNVIFHVVIGVLIAVLLNIEGLWFKRIYRAVYILPVVIPAIIIATVWKKIFDTDTGVFNILLGFFLGPIGLAKNVNGVSIVNIPWLENSQGDFMWLPVAYYALLFTNIWLGWPLNSVVATGALQSIPKDLYEAATVDGASGSQQFFNITVPMLRVAMIPFAVYGFITTFNLFHLSYFMSEGRPFGRTELLVTQAFKLVNVNQLYGIGAAFAIYMFFILLTISLITTRITKATASAD</sequence>
<keyword evidence="4 7" id="KW-0812">Transmembrane</keyword>
<dbReference type="Proteomes" id="UP000521676">
    <property type="component" value="Unassembled WGS sequence"/>
</dbReference>
<evidence type="ECO:0000313" key="11">
    <source>
        <dbReference type="Proteomes" id="UP000521676"/>
    </source>
</evidence>
<feature type="transmembrane region" description="Helical" evidence="7">
    <location>
        <begin position="263"/>
        <end position="284"/>
    </location>
</feature>
<dbReference type="PROSITE" id="PS50928">
    <property type="entry name" value="ABC_TM1"/>
    <property type="match status" value="1"/>
</dbReference>
<proteinExistence type="inferred from homology"/>
<dbReference type="RefSeq" id="WP_341471159.1">
    <property type="nucleotide sequence ID" value="NZ_CP128400.1"/>
</dbReference>
<dbReference type="PANTHER" id="PTHR30193:SF41">
    <property type="entry name" value="DIACETYLCHITOBIOSE UPTAKE SYSTEM PERMEASE PROTEIN NGCF"/>
    <property type="match status" value="1"/>
</dbReference>
<dbReference type="InterPro" id="IPR035906">
    <property type="entry name" value="MetI-like_sf"/>
</dbReference>
<dbReference type="Pfam" id="PF00528">
    <property type="entry name" value="BPD_transp_1"/>
    <property type="match status" value="1"/>
</dbReference>
<evidence type="ECO:0000313" key="10">
    <source>
        <dbReference type="EMBL" id="WJW69271.1"/>
    </source>
</evidence>
<feature type="transmembrane region" description="Helical" evidence="7">
    <location>
        <begin position="103"/>
        <end position="126"/>
    </location>
</feature>